<evidence type="ECO:0000256" key="3">
    <source>
        <dbReference type="ARBA" id="ARBA00023163"/>
    </source>
</evidence>
<keyword evidence="1" id="KW-0805">Transcription regulation</keyword>
<dbReference type="Pfam" id="PF01037">
    <property type="entry name" value="AsnC_trans_reg"/>
    <property type="match status" value="1"/>
</dbReference>
<dbReference type="Pfam" id="PF13412">
    <property type="entry name" value="HTH_24"/>
    <property type="match status" value="1"/>
</dbReference>
<evidence type="ECO:0000259" key="4">
    <source>
        <dbReference type="PROSITE" id="PS50956"/>
    </source>
</evidence>
<dbReference type="InterPro" id="IPR011008">
    <property type="entry name" value="Dimeric_a/b-barrel"/>
</dbReference>
<dbReference type="InterPro" id="IPR019887">
    <property type="entry name" value="Tscrpt_reg_AsnC/Lrp_C"/>
</dbReference>
<dbReference type="EMBL" id="MT631515">
    <property type="protein sequence ID" value="QNO52620.1"/>
    <property type="molecule type" value="Genomic_DNA"/>
</dbReference>
<evidence type="ECO:0000256" key="2">
    <source>
        <dbReference type="ARBA" id="ARBA00023125"/>
    </source>
</evidence>
<dbReference type="SUPFAM" id="SSF54909">
    <property type="entry name" value="Dimeric alpha+beta barrel"/>
    <property type="match status" value="1"/>
</dbReference>
<dbReference type="CDD" id="cd00090">
    <property type="entry name" value="HTH_ARSR"/>
    <property type="match status" value="1"/>
</dbReference>
<keyword evidence="2" id="KW-0238">DNA-binding</keyword>
<gene>
    <name evidence="5" type="primary">ptr1</name>
    <name evidence="5" type="ORF">MBLPMMNE_00027</name>
</gene>
<feature type="domain" description="HTH asnC-type" evidence="4">
    <location>
        <begin position="1"/>
        <end position="62"/>
    </location>
</feature>
<dbReference type="InterPro" id="IPR036388">
    <property type="entry name" value="WH-like_DNA-bd_sf"/>
</dbReference>
<organism evidence="5">
    <name type="scientific">Candidatus Methanophagaceae archaeon ANME-1 ERB6</name>
    <dbReference type="NCBI Taxonomy" id="2759912"/>
    <lineage>
        <taxon>Archaea</taxon>
        <taxon>Methanobacteriati</taxon>
        <taxon>Methanobacteriota</taxon>
        <taxon>Stenosarchaea group</taxon>
        <taxon>Methanomicrobia</taxon>
        <taxon>Candidatus Methanophagales</taxon>
        <taxon>Candidatus Methanophagaceae</taxon>
    </lineage>
</organism>
<dbReference type="PROSITE" id="PS50956">
    <property type="entry name" value="HTH_ASNC_2"/>
    <property type="match status" value="1"/>
</dbReference>
<proteinExistence type="predicted"/>
<evidence type="ECO:0000256" key="1">
    <source>
        <dbReference type="ARBA" id="ARBA00023015"/>
    </source>
</evidence>
<dbReference type="PANTHER" id="PTHR30154:SF34">
    <property type="entry name" value="TRANSCRIPTIONAL REGULATOR AZLB"/>
    <property type="match status" value="1"/>
</dbReference>
<dbReference type="GO" id="GO:0043200">
    <property type="term" value="P:response to amino acid"/>
    <property type="evidence" value="ECO:0007669"/>
    <property type="project" value="TreeGrafter"/>
</dbReference>
<accession>A0A7G9YX86</accession>
<sequence length="147" mass="16257">MDKLDKRILEELQLDSRNSFTKIAQKIGVSTATVSERVKRLTEKGIICGYTAVLNTSELGMVTLITKIKTKPGYNSIQEVGEAVAEMAESCCVHHVTGDCDLIVISKCIGYDRCGIIIERIKEIKGVESIDAELVLKTLKEELKVEL</sequence>
<protein>
    <submittedName>
        <fullName evidence="5">HTH-type transcriptional regulator Ptr1</fullName>
    </submittedName>
</protein>
<dbReference type="PANTHER" id="PTHR30154">
    <property type="entry name" value="LEUCINE-RESPONSIVE REGULATORY PROTEIN"/>
    <property type="match status" value="1"/>
</dbReference>
<dbReference type="SUPFAM" id="SSF46785">
    <property type="entry name" value="Winged helix' DNA-binding domain"/>
    <property type="match status" value="1"/>
</dbReference>
<dbReference type="AlphaFoldDB" id="A0A7G9YX86"/>
<dbReference type="Gene3D" id="1.10.10.10">
    <property type="entry name" value="Winged helix-like DNA-binding domain superfamily/Winged helix DNA-binding domain"/>
    <property type="match status" value="1"/>
</dbReference>
<dbReference type="SMART" id="SM00344">
    <property type="entry name" value="HTH_ASNC"/>
    <property type="match status" value="1"/>
</dbReference>
<dbReference type="InterPro" id="IPR019888">
    <property type="entry name" value="Tscrpt_reg_AsnC-like"/>
</dbReference>
<dbReference type="InterPro" id="IPR000485">
    <property type="entry name" value="AsnC-type_HTH_dom"/>
</dbReference>
<dbReference type="GO" id="GO:0005829">
    <property type="term" value="C:cytosol"/>
    <property type="evidence" value="ECO:0007669"/>
    <property type="project" value="TreeGrafter"/>
</dbReference>
<dbReference type="InterPro" id="IPR036390">
    <property type="entry name" value="WH_DNA-bd_sf"/>
</dbReference>
<dbReference type="GO" id="GO:0043565">
    <property type="term" value="F:sequence-specific DNA binding"/>
    <property type="evidence" value="ECO:0007669"/>
    <property type="project" value="InterPro"/>
</dbReference>
<dbReference type="Gene3D" id="3.30.70.920">
    <property type="match status" value="1"/>
</dbReference>
<name>A0A7G9YX86_9EURY</name>
<reference evidence="5" key="1">
    <citation type="submission" date="2020-06" db="EMBL/GenBank/DDBJ databases">
        <title>Unique genomic features of the anaerobic methanotrophic archaea.</title>
        <authorList>
            <person name="Chadwick G.L."/>
            <person name="Skennerton C.T."/>
            <person name="Laso-Perez R."/>
            <person name="Leu A.O."/>
            <person name="Speth D.R."/>
            <person name="Yu H."/>
            <person name="Morgan-Lang C."/>
            <person name="Hatzenpichler R."/>
            <person name="Goudeau D."/>
            <person name="Malmstrom R."/>
            <person name="Brazelton W.J."/>
            <person name="Woyke T."/>
            <person name="Hallam S.J."/>
            <person name="Tyson G.W."/>
            <person name="Wegener G."/>
            <person name="Boetius A."/>
            <person name="Orphan V."/>
        </authorList>
    </citation>
    <scope>NUCLEOTIDE SEQUENCE</scope>
</reference>
<evidence type="ECO:0000313" key="5">
    <source>
        <dbReference type="EMBL" id="QNO52620.1"/>
    </source>
</evidence>
<dbReference type="InterPro" id="IPR011991">
    <property type="entry name" value="ArsR-like_HTH"/>
</dbReference>
<keyword evidence="3" id="KW-0804">Transcription</keyword>
<dbReference type="PRINTS" id="PR00033">
    <property type="entry name" value="HTHASNC"/>
</dbReference>